<dbReference type="AlphaFoldDB" id="A0A0D3IZ66"/>
<dbReference type="eggNOG" id="ENOG502QRJI">
    <property type="taxonomic scope" value="Eukaryota"/>
</dbReference>
<dbReference type="RefSeq" id="XP_005768980.1">
    <property type="nucleotide sequence ID" value="XM_005768923.1"/>
</dbReference>
<reference evidence="2" key="2">
    <citation type="submission" date="2024-10" db="UniProtKB">
        <authorList>
            <consortium name="EnsemblProtists"/>
        </authorList>
    </citation>
    <scope>IDENTIFICATION</scope>
</reference>
<dbReference type="PROSITE" id="PS00639">
    <property type="entry name" value="THIOL_PROTEASE_HIS"/>
    <property type="match status" value="1"/>
</dbReference>
<accession>A0A0D3IZ66</accession>
<keyword evidence="1" id="KW-0812">Transmembrane</keyword>
<keyword evidence="3" id="KW-1185">Reference proteome</keyword>
<keyword evidence="1" id="KW-0472">Membrane</keyword>
<evidence type="ECO:0008006" key="4">
    <source>
        <dbReference type="Google" id="ProtNLM"/>
    </source>
</evidence>
<dbReference type="InterPro" id="IPR025660">
    <property type="entry name" value="Pept_his_AS"/>
</dbReference>
<dbReference type="Gene3D" id="3.90.70.10">
    <property type="entry name" value="Cysteine proteinases"/>
    <property type="match status" value="1"/>
</dbReference>
<keyword evidence="1" id="KW-1133">Transmembrane helix</keyword>
<dbReference type="SUPFAM" id="SSF54001">
    <property type="entry name" value="Cysteine proteinases"/>
    <property type="match status" value="1"/>
</dbReference>
<dbReference type="GeneID" id="17262699"/>
<dbReference type="EnsemblProtists" id="EOD16551">
    <property type="protein sequence ID" value="EOD16551"/>
    <property type="gene ID" value="EMIHUDRAFT_244969"/>
</dbReference>
<organism evidence="2 3">
    <name type="scientific">Emiliania huxleyi (strain CCMP1516)</name>
    <dbReference type="NCBI Taxonomy" id="280463"/>
    <lineage>
        <taxon>Eukaryota</taxon>
        <taxon>Haptista</taxon>
        <taxon>Haptophyta</taxon>
        <taxon>Prymnesiophyceae</taxon>
        <taxon>Isochrysidales</taxon>
        <taxon>Noelaerhabdaceae</taxon>
        <taxon>Emiliania</taxon>
    </lineage>
</organism>
<name>A0A0D3IZ66_EMIH1</name>
<dbReference type="HOGENOM" id="CLU_029585_0_0_1"/>
<dbReference type="PANTHER" id="PTHR35899">
    <property type="entry name" value="PAPAIN FAMILY CYSTEINE PROTEASE DOMAIN CONTAINING PROTEIN"/>
    <property type="match status" value="1"/>
</dbReference>
<dbReference type="OMA" id="TICPNSY"/>
<dbReference type="KEGG" id="ehx:EMIHUDRAFT_244969"/>
<dbReference type="PROSITE" id="PS51257">
    <property type="entry name" value="PROKAR_LIPOPROTEIN"/>
    <property type="match status" value="1"/>
</dbReference>
<proteinExistence type="predicted"/>
<dbReference type="Proteomes" id="UP000013827">
    <property type="component" value="Unassembled WGS sequence"/>
</dbReference>
<dbReference type="CDD" id="cd02619">
    <property type="entry name" value="Peptidase_C1"/>
    <property type="match status" value="1"/>
</dbReference>
<dbReference type="PANTHER" id="PTHR35899:SF1">
    <property type="entry name" value="PEPTIDASE C1A PAPAIN C-TERMINAL DOMAIN-CONTAINING PROTEIN"/>
    <property type="match status" value="1"/>
</dbReference>
<evidence type="ECO:0000256" key="1">
    <source>
        <dbReference type="SAM" id="Phobius"/>
    </source>
</evidence>
<evidence type="ECO:0000313" key="2">
    <source>
        <dbReference type="EnsemblProtists" id="EOD16551"/>
    </source>
</evidence>
<reference evidence="3" key="1">
    <citation type="journal article" date="2013" name="Nature">
        <title>Pan genome of the phytoplankton Emiliania underpins its global distribution.</title>
        <authorList>
            <person name="Read B.A."/>
            <person name="Kegel J."/>
            <person name="Klute M.J."/>
            <person name="Kuo A."/>
            <person name="Lefebvre S.C."/>
            <person name="Maumus F."/>
            <person name="Mayer C."/>
            <person name="Miller J."/>
            <person name="Monier A."/>
            <person name="Salamov A."/>
            <person name="Young J."/>
            <person name="Aguilar M."/>
            <person name="Claverie J.M."/>
            <person name="Frickenhaus S."/>
            <person name="Gonzalez K."/>
            <person name="Herman E.K."/>
            <person name="Lin Y.C."/>
            <person name="Napier J."/>
            <person name="Ogata H."/>
            <person name="Sarno A.F."/>
            <person name="Shmutz J."/>
            <person name="Schroeder D."/>
            <person name="de Vargas C."/>
            <person name="Verret F."/>
            <person name="von Dassow P."/>
            <person name="Valentin K."/>
            <person name="Van de Peer Y."/>
            <person name="Wheeler G."/>
            <person name="Dacks J.B."/>
            <person name="Delwiche C.F."/>
            <person name="Dyhrman S.T."/>
            <person name="Glockner G."/>
            <person name="John U."/>
            <person name="Richards T."/>
            <person name="Worden A.Z."/>
            <person name="Zhang X."/>
            <person name="Grigoriev I.V."/>
            <person name="Allen A.E."/>
            <person name="Bidle K."/>
            <person name="Borodovsky M."/>
            <person name="Bowler C."/>
            <person name="Brownlee C."/>
            <person name="Cock J.M."/>
            <person name="Elias M."/>
            <person name="Gladyshev V.N."/>
            <person name="Groth M."/>
            <person name="Guda C."/>
            <person name="Hadaegh A."/>
            <person name="Iglesias-Rodriguez M.D."/>
            <person name="Jenkins J."/>
            <person name="Jones B.M."/>
            <person name="Lawson T."/>
            <person name="Leese F."/>
            <person name="Lindquist E."/>
            <person name="Lobanov A."/>
            <person name="Lomsadze A."/>
            <person name="Malik S.B."/>
            <person name="Marsh M.E."/>
            <person name="Mackinder L."/>
            <person name="Mock T."/>
            <person name="Mueller-Roeber B."/>
            <person name="Pagarete A."/>
            <person name="Parker M."/>
            <person name="Probert I."/>
            <person name="Quesneville H."/>
            <person name="Raines C."/>
            <person name="Rensing S.A."/>
            <person name="Riano-Pachon D.M."/>
            <person name="Richier S."/>
            <person name="Rokitta S."/>
            <person name="Shiraiwa Y."/>
            <person name="Soanes D.M."/>
            <person name="van der Giezen M."/>
            <person name="Wahlund T.M."/>
            <person name="Williams B."/>
            <person name="Wilson W."/>
            <person name="Wolfe G."/>
            <person name="Wurch L.L."/>
        </authorList>
    </citation>
    <scope>NUCLEOTIDE SEQUENCE</scope>
</reference>
<sequence>MASLRTDYLSLDGGRRSLNALSLVAFVSCAVSIACSIYTSSAVATLAPAKPSALYSEDRGRHGRDWEEEFRYMYRPSGEAAPPSKFALPLITPMQNQKQRGSCWVFSIAGVLEHSYRKFAVDNGWFDPDEYLRLSEQGIGAAIVCKTGDGDSAYTGNSTEGGEPEYISDTVALPWSVCPYNPKHSINDTVCADEKLLEASPLSLRVASLHTYYELSEMKEALVKHGRAMGFSFAFFNRAYRLPCTGEMHPLLGRCDPDKAQCVPCPLEPNFENVECCMSRTGSSMHGEFYGGRTPDSDYSQEGGHAVLLVGYNDNYVSPTGMVGGLIVKNSWKDGVGAGSHTIDYLMQRHSPIAERKVCPNVHLPDSWYPCGSLHECSSEKVRISAKAMHKVLRLECNNGFGFAGEGKEKICDDGDEYFFKNVTKFGGGLSVSCFIAARDGADLCLPPMWYEDLTLLFSPCGFYFFPYESFRSIAATQDTPWATDLDVHWDLGSFANAPRHYRRHGKDYSLLEKDTLRQRRDDFAGPFPRLVRPL</sequence>
<feature type="transmembrane region" description="Helical" evidence="1">
    <location>
        <begin position="20"/>
        <end position="39"/>
    </location>
</feature>
<dbReference type="PaxDb" id="2903-EOD16551"/>
<evidence type="ECO:0000313" key="3">
    <source>
        <dbReference type="Proteomes" id="UP000013827"/>
    </source>
</evidence>
<protein>
    <recommendedName>
        <fullName evidence="4">Peptidase C1A papain C-terminal domain-containing protein</fullName>
    </recommendedName>
</protein>
<dbReference type="InterPro" id="IPR038765">
    <property type="entry name" value="Papain-like_cys_pep_sf"/>
</dbReference>